<dbReference type="AlphaFoldDB" id="A0A9N7RE32"/>
<dbReference type="Pfam" id="PF04782">
    <property type="entry name" value="DUF632"/>
    <property type="match status" value="1"/>
</dbReference>
<accession>A0A9N7RE32</accession>
<dbReference type="InterPro" id="IPR006867">
    <property type="entry name" value="DUF632"/>
</dbReference>
<evidence type="ECO:0000313" key="5">
    <source>
        <dbReference type="Proteomes" id="UP001153555"/>
    </source>
</evidence>
<gene>
    <name evidence="4" type="ORF">SHERM_20896</name>
</gene>
<keyword evidence="5" id="KW-1185">Reference proteome</keyword>
<evidence type="ECO:0000313" key="4">
    <source>
        <dbReference type="EMBL" id="CAA0823751.1"/>
    </source>
</evidence>
<evidence type="ECO:0000259" key="3">
    <source>
        <dbReference type="Pfam" id="PF04783"/>
    </source>
</evidence>
<feature type="region of interest" description="Disordered" evidence="1">
    <location>
        <begin position="62"/>
        <end position="132"/>
    </location>
</feature>
<dbReference type="Pfam" id="PF04783">
    <property type="entry name" value="DUF630"/>
    <property type="match status" value="1"/>
</dbReference>
<comment type="caution">
    <text evidence="4">The sequence shown here is derived from an EMBL/GenBank/DDBJ whole genome shotgun (WGS) entry which is preliminary data.</text>
</comment>
<dbReference type="EMBL" id="CACSLK010024540">
    <property type="protein sequence ID" value="CAA0823751.1"/>
    <property type="molecule type" value="Genomic_DNA"/>
</dbReference>
<evidence type="ECO:0000256" key="1">
    <source>
        <dbReference type="SAM" id="MobiDB-lite"/>
    </source>
</evidence>
<feature type="compositionally biased region" description="Pro residues" evidence="1">
    <location>
        <begin position="73"/>
        <end position="90"/>
    </location>
</feature>
<protein>
    <recommendedName>
        <fullName evidence="6">DUF632 domain-containing protein</fullName>
    </recommendedName>
</protein>
<feature type="domain" description="DUF630" evidence="3">
    <location>
        <begin position="1"/>
        <end position="59"/>
    </location>
</feature>
<dbReference type="OrthoDB" id="1919226at2759"/>
<proteinExistence type="predicted"/>
<evidence type="ECO:0000259" key="2">
    <source>
        <dbReference type="Pfam" id="PF04782"/>
    </source>
</evidence>
<dbReference type="PANTHER" id="PTHR21450:SF21">
    <property type="entry name" value="REDUCTASE SUBUNIT C, PUTATIVE (DUF630 AND DUF632)-RELATED"/>
    <property type="match status" value="1"/>
</dbReference>
<evidence type="ECO:0008006" key="6">
    <source>
        <dbReference type="Google" id="ProtNLM"/>
    </source>
</evidence>
<reference evidence="4" key="1">
    <citation type="submission" date="2019-12" db="EMBL/GenBank/DDBJ databases">
        <authorList>
            <person name="Scholes J."/>
        </authorList>
    </citation>
    <scope>NUCLEOTIDE SEQUENCE</scope>
</reference>
<organism evidence="4 5">
    <name type="scientific">Striga hermonthica</name>
    <name type="common">Purple witchweed</name>
    <name type="synonym">Buchnera hermonthica</name>
    <dbReference type="NCBI Taxonomy" id="68872"/>
    <lineage>
        <taxon>Eukaryota</taxon>
        <taxon>Viridiplantae</taxon>
        <taxon>Streptophyta</taxon>
        <taxon>Embryophyta</taxon>
        <taxon>Tracheophyta</taxon>
        <taxon>Spermatophyta</taxon>
        <taxon>Magnoliopsida</taxon>
        <taxon>eudicotyledons</taxon>
        <taxon>Gunneridae</taxon>
        <taxon>Pentapetalae</taxon>
        <taxon>asterids</taxon>
        <taxon>lamiids</taxon>
        <taxon>Lamiales</taxon>
        <taxon>Orobanchaceae</taxon>
        <taxon>Buchnereae</taxon>
        <taxon>Striga</taxon>
    </lineage>
</organism>
<feature type="domain" description="DUF632" evidence="2">
    <location>
        <begin position="210"/>
        <end position="513"/>
    </location>
</feature>
<dbReference type="InterPro" id="IPR006868">
    <property type="entry name" value="DUF630"/>
</dbReference>
<dbReference type="Proteomes" id="UP001153555">
    <property type="component" value="Unassembled WGS sequence"/>
</dbReference>
<sequence>MGCVASRIDEEERVRICKERKKLMKQLLSYRREFSDAQVAYLRSLRNTGITLRQFTESESLELDDSASNIRFPPSPPPPLPPSPPPPPTFSPDSSKFKNHKPSESLSSADEITEIDEESSGTPPPPVPTSSWEYWDVFGSALPHCVKSEDDEENWVDANTEFVADDEESSDFDGNGRVSSVGVELVEDSSSVVSSSDMAMVVWRGRKKNLAGVVKDLDEHFLKASAVVKDIAIFIDIEAGGTFVYQSFKENKRKRSNPAKVFSALTWSWSSRSLQSPKDSGNSHESNDPCKPGAHCITLQKLYSEEQKLYKDVKEEEMAKLEYGRKSVLLQRLHEEHDYAKAEKARLAYESLECYILSLQDSIRKSSSNLLTLITKELHCQLITLTSGLMHMWQTMHDCHELQSHISQQLNHLADQQKIEPTTESHRQAAAQLQTEVNSWYLSFCKLVKFQHEYVRALCKWSELTRYLRDIDCSRIDGLKKVHTLAQKWLQALDTLPDKIVSEAIKGFLSTVHTIVVQQHEECSMRKRSQRLEKKLERELALLSEVEMRLSGSFSTEDSNSVLTSSNHPLTIRRAKVEALKVLVNSEKVKYMNSVKTTRVMIVNSLQTSLPKVFQALTVFSSVYADNFEEILSDHEDVQHTPTRVI</sequence>
<name>A0A9N7RE32_STRHE</name>
<dbReference type="PANTHER" id="PTHR21450">
    <property type="entry name" value="PROTEIN ALTERED PHOSPHATE STARVATION RESPONSE 1"/>
    <property type="match status" value="1"/>
</dbReference>